<feature type="region of interest" description="Disordered" evidence="1">
    <location>
        <begin position="1"/>
        <end position="82"/>
    </location>
</feature>
<evidence type="ECO:0000313" key="3">
    <source>
        <dbReference type="Proteomes" id="UP001150062"/>
    </source>
</evidence>
<name>A0ABQ8Y7X4_9EUKA</name>
<comment type="caution">
    <text evidence="2">The sequence shown here is derived from an EMBL/GenBank/DDBJ whole genome shotgun (WGS) entry which is preliminary data.</text>
</comment>
<feature type="region of interest" description="Disordered" evidence="1">
    <location>
        <begin position="594"/>
        <end position="615"/>
    </location>
</feature>
<keyword evidence="3" id="KW-1185">Reference proteome</keyword>
<accession>A0ABQ8Y7X4</accession>
<feature type="compositionally biased region" description="Basic and acidic residues" evidence="1">
    <location>
        <begin position="72"/>
        <end position="82"/>
    </location>
</feature>
<feature type="region of interest" description="Disordered" evidence="1">
    <location>
        <begin position="538"/>
        <end position="568"/>
    </location>
</feature>
<feature type="compositionally biased region" description="Basic and acidic residues" evidence="1">
    <location>
        <begin position="182"/>
        <end position="222"/>
    </location>
</feature>
<dbReference type="Proteomes" id="UP001150062">
    <property type="component" value="Unassembled WGS sequence"/>
</dbReference>
<feature type="compositionally biased region" description="Gly residues" evidence="1">
    <location>
        <begin position="1"/>
        <end position="12"/>
    </location>
</feature>
<feature type="compositionally biased region" description="Basic residues" evidence="1">
    <location>
        <begin position="541"/>
        <end position="567"/>
    </location>
</feature>
<evidence type="ECO:0000256" key="1">
    <source>
        <dbReference type="SAM" id="MobiDB-lite"/>
    </source>
</evidence>
<dbReference type="EMBL" id="JAOAOG010000197">
    <property type="protein sequence ID" value="KAJ6240922.1"/>
    <property type="molecule type" value="Genomic_DNA"/>
</dbReference>
<evidence type="ECO:0000313" key="2">
    <source>
        <dbReference type="EMBL" id="KAJ6240922.1"/>
    </source>
</evidence>
<organism evidence="2 3">
    <name type="scientific">Anaeramoeba flamelloides</name>
    <dbReference type="NCBI Taxonomy" id="1746091"/>
    <lineage>
        <taxon>Eukaryota</taxon>
        <taxon>Metamonada</taxon>
        <taxon>Anaeramoebidae</taxon>
        <taxon>Anaeramoeba</taxon>
    </lineage>
</organism>
<feature type="compositionally biased region" description="Acidic residues" evidence="1">
    <location>
        <begin position="14"/>
        <end position="23"/>
    </location>
</feature>
<feature type="compositionally biased region" description="Basic and acidic residues" evidence="1">
    <location>
        <begin position="156"/>
        <end position="175"/>
    </location>
</feature>
<feature type="compositionally biased region" description="Low complexity" evidence="1">
    <location>
        <begin position="594"/>
        <end position="607"/>
    </location>
</feature>
<feature type="compositionally biased region" description="Acidic residues" evidence="1">
    <location>
        <begin position="31"/>
        <end position="61"/>
    </location>
</feature>
<sequence length="887" mass="105497">MTGLGYGFGMGNLGDDDQDDYFDDSSNQTSSEDEEIFNYNDDDDEDNFDFLNDLDDDDENEFGWNQNNTDNTRSDEESDKASNFKFPSWERDEKINLTDSEKIDSTVEIIREFLDMKLSIIAGEMKSFLMNEGPCRLFINFLSRVPLENIIQNQSQEKENEKDTQKVKGVEKQNNNEEENKENDNKKIEEKETEKEKEKEQEQEKGKEQELEKEKESKEKKSSPFTLLENRTIDLKIADKINTLDEKTEKEKNELNLENKEELEKESIAVKRSYKITVLLGKQSKQTYDFVRECFRPICSQLFTILNPNSKGNFFHFENIFETLLKLDPVKMYELILENSMEYFILLLHYTHNQCVSNCLINLLSYSEIRNEYQTDFYRLKVTLFKNISSNEEIHFVKGLFRQIMNSNDEIYITNISDCIILLFDTMCTVDFTDYLLQNTFDDPKFMSDIFSFTTSKSNYETAKYQKTEYLRIFTHILEKSQETLYDFSNIFVGPQVIENRLSFVFDQILDNLLPNISKIFESIEAEEKRFLTEQKELRKQKQNNKNKNNHKKILKKKRGKNKKKAKSNNILEQKLIIEKMLRKTKINSIKQNLQQKNNQKNQKNNNGHSNGQMHTTTRRLGYHQIMLIQMVSFLFDRTLKRTEFINDKKFEEEERRSEDSEFQSDLEFENSFLDEEKQQKDIETLFSQGSKEFWKILVNWFFIFRENNIFQNYFYKIFDCVIKIQNEHALVCILEENKFVDRLIIEYNKLKKRNQKVSPTHSYFILLSNLLRLQVALLEPDFFLKKYLDGHKDWINFQEELLFQTEQILDIEGFAKPQYCSKNSDLEIDYTIEGLDLGSGYAQRLGFFEILEEVIEDSDGLLNDSFDSFDNKDFQERDNDEEIIEK</sequence>
<proteinExistence type="predicted"/>
<feature type="region of interest" description="Disordered" evidence="1">
    <location>
        <begin position="153"/>
        <end position="224"/>
    </location>
</feature>
<gene>
    <name evidence="2" type="ORF">M0813_23571</name>
</gene>
<protein>
    <submittedName>
        <fullName evidence="2">Protein wvd2-like 3</fullName>
    </submittedName>
</protein>
<reference evidence="2" key="1">
    <citation type="submission" date="2022-08" db="EMBL/GenBank/DDBJ databases">
        <title>Novel sulfate-reducing endosymbionts in the free-living metamonad Anaeramoeba.</title>
        <authorList>
            <person name="Jerlstrom-Hultqvist J."/>
            <person name="Cepicka I."/>
            <person name="Gallot-Lavallee L."/>
            <person name="Salas-Leiva D."/>
            <person name="Curtis B.A."/>
            <person name="Zahonova K."/>
            <person name="Pipaliya S."/>
            <person name="Dacks J."/>
            <person name="Roger A.J."/>
        </authorList>
    </citation>
    <scope>NUCLEOTIDE SEQUENCE</scope>
    <source>
        <strain evidence="2">Schooner1</strain>
    </source>
</reference>